<keyword evidence="2 6" id="KW-0812">Transmembrane</keyword>
<evidence type="ECO:0000313" key="7">
    <source>
        <dbReference type="EMBL" id="KAJ9603161.1"/>
    </source>
</evidence>
<dbReference type="Proteomes" id="UP001172673">
    <property type="component" value="Unassembled WGS sequence"/>
</dbReference>
<sequence>MNNTICYIALPSFLLPRLERNVNQDKPESSTELILRQWELTYSRGHWIGPASAVINAITFIYAAQTSPPSVKSLYYIAAACAGGAFPFTVLFILSTNNELYRRADLLRAQTTGDERTGMLKGKSQFDADGTLTLIRKCHFWSTIRAWMPFPAIVIALYAIARTANETN</sequence>
<comment type="caution">
    <text evidence="7">The sequence shown here is derived from an EMBL/GenBank/DDBJ whole genome shotgun (WGS) entry which is preliminary data.</text>
</comment>
<dbReference type="AlphaFoldDB" id="A0AA38WXV1"/>
<protein>
    <submittedName>
        <fullName evidence="7">Uncharacterized protein</fullName>
    </submittedName>
</protein>
<evidence type="ECO:0000313" key="8">
    <source>
        <dbReference type="Proteomes" id="UP001172673"/>
    </source>
</evidence>
<proteinExistence type="inferred from homology"/>
<evidence type="ECO:0000256" key="3">
    <source>
        <dbReference type="ARBA" id="ARBA00022989"/>
    </source>
</evidence>
<dbReference type="EMBL" id="JAPDRK010000023">
    <property type="protein sequence ID" value="KAJ9603161.1"/>
    <property type="molecule type" value="Genomic_DNA"/>
</dbReference>
<organism evidence="7 8">
    <name type="scientific">Cladophialophora chaetospira</name>
    <dbReference type="NCBI Taxonomy" id="386627"/>
    <lineage>
        <taxon>Eukaryota</taxon>
        <taxon>Fungi</taxon>
        <taxon>Dikarya</taxon>
        <taxon>Ascomycota</taxon>
        <taxon>Pezizomycotina</taxon>
        <taxon>Eurotiomycetes</taxon>
        <taxon>Chaetothyriomycetidae</taxon>
        <taxon>Chaetothyriales</taxon>
        <taxon>Herpotrichiellaceae</taxon>
        <taxon>Cladophialophora</taxon>
    </lineage>
</organism>
<evidence type="ECO:0000256" key="4">
    <source>
        <dbReference type="ARBA" id="ARBA00023136"/>
    </source>
</evidence>
<name>A0AA38WXV1_9EURO</name>
<evidence type="ECO:0000256" key="6">
    <source>
        <dbReference type="SAM" id="Phobius"/>
    </source>
</evidence>
<keyword evidence="3 6" id="KW-1133">Transmembrane helix</keyword>
<evidence type="ECO:0000256" key="5">
    <source>
        <dbReference type="ARBA" id="ARBA00034313"/>
    </source>
</evidence>
<comment type="similarity">
    <text evidence="5">Belongs to the anthrone oxygenase family.</text>
</comment>
<keyword evidence="8" id="KW-1185">Reference proteome</keyword>
<keyword evidence="4 6" id="KW-0472">Membrane</keyword>
<evidence type="ECO:0000256" key="1">
    <source>
        <dbReference type="ARBA" id="ARBA00004141"/>
    </source>
</evidence>
<dbReference type="InterPro" id="IPR013901">
    <property type="entry name" value="Anthrone_oxy"/>
</dbReference>
<gene>
    <name evidence="7" type="ORF">H2200_012456</name>
</gene>
<dbReference type="GO" id="GO:0016020">
    <property type="term" value="C:membrane"/>
    <property type="evidence" value="ECO:0007669"/>
    <property type="project" value="UniProtKB-SubCell"/>
</dbReference>
<dbReference type="Pfam" id="PF08592">
    <property type="entry name" value="Anthrone_oxy"/>
    <property type="match status" value="1"/>
</dbReference>
<comment type="subcellular location">
    <subcellularLocation>
        <location evidence="1">Membrane</location>
        <topology evidence="1">Multi-pass membrane protein</topology>
    </subcellularLocation>
</comment>
<feature type="transmembrane region" description="Helical" evidence="6">
    <location>
        <begin position="144"/>
        <end position="161"/>
    </location>
</feature>
<feature type="transmembrane region" description="Helical" evidence="6">
    <location>
        <begin position="44"/>
        <end position="62"/>
    </location>
</feature>
<dbReference type="PANTHER" id="PTHR35042:SF1">
    <property type="entry name" value="DUF1772-DOMAIN-CONTAINING PROTEIN"/>
    <property type="match status" value="1"/>
</dbReference>
<evidence type="ECO:0000256" key="2">
    <source>
        <dbReference type="ARBA" id="ARBA00022692"/>
    </source>
</evidence>
<dbReference type="PANTHER" id="PTHR35042">
    <property type="entry name" value="ANTHRONE OXYGENASE ENCC"/>
    <property type="match status" value="1"/>
</dbReference>
<accession>A0AA38WXV1</accession>
<reference evidence="7" key="1">
    <citation type="submission" date="2022-10" db="EMBL/GenBank/DDBJ databases">
        <title>Culturing micro-colonial fungi from biological soil crusts in the Mojave desert and describing Neophaeococcomyces mojavensis, and introducing the new genera and species Taxawa tesnikishii.</title>
        <authorList>
            <person name="Kurbessoian T."/>
            <person name="Stajich J.E."/>
        </authorList>
    </citation>
    <scope>NUCLEOTIDE SEQUENCE</scope>
    <source>
        <strain evidence="7">TK_41</strain>
    </source>
</reference>
<feature type="transmembrane region" description="Helical" evidence="6">
    <location>
        <begin position="74"/>
        <end position="94"/>
    </location>
</feature>